<evidence type="ECO:0000256" key="1">
    <source>
        <dbReference type="SAM" id="SignalP"/>
    </source>
</evidence>
<dbReference type="Proteomes" id="UP000696931">
    <property type="component" value="Unassembled WGS sequence"/>
</dbReference>
<accession>A0A933W9S9</accession>
<name>A0A933W9S9_UNCEI</name>
<reference evidence="2" key="1">
    <citation type="submission" date="2020-07" db="EMBL/GenBank/DDBJ databases">
        <title>Huge and variable diversity of episymbiotic CPR bacteria and DPANN archaea in groundwater ecosystems.</title>
        <authorList>
            <person name="He C.Y."/>
            <person name="Keren R."/>
            <person name="Whittaker M."/>
            <person name="Farag I.F."/>
            <person name="Doudna J."/>
            <person name="Cate J.H.D."/>
            <person name="Banfield J.F."/>
        </authorList>
    </citation>
    <scope>NUCLEOTIDE SEQUENCE</scope>
    <source>
        <strain evidence="2">NC_groundwater_1813_Pr3_B-0.1um_71_17</strain>
    </source>
</reference>
<feature type="chain" id="PRO_5037690898" evidence="1">
    <location>
        <begin position="21"/>
        <end position="242"/>
    </location>
</feature>
<organism evidence="2 3">
    <name type="scientific">Eiseniibacteriota bacterium</name>
    <dbReference type="NCBI Taxonomy" id="2212470"/>
    <lineage>
        <taxon>Bacteria</taxon>
        <taxon>Candidatus Eiseniibacteriota</taxon>
    </lineage>
</organism>
<feature type="signal peptide" evidence="1">
    <location>
        <begin position="1"/>
        <end position="20"/>
    </location>
</feature>
<keyword evidence="1" id="KW-0732">Signal</keyword>
<proteinExistence type="predicted"/>
<evidence type="ECO:0000313" key="2">
    <source>
        <dbReference type="EMBL" id="MBI5170952.1"/>
    </source>
</evidence>
<dbReference type="AlphaFoldDB" id="A0A933W9S9"/>
<comment type="caution">
    <text evidence="2">The sequence shown here is derived from an EMBL/GenBank/DDBJ whole genome shotgun (WGS) entry which is preliminary data.</text>
</comment>
<gene>
    <name evidence="2" type="ORF">HZA61_15790</name>
</gene>
<protein>
    <submittedName>
        <fullName evidence="2">Uncharacterized protein</fullName>
    </submittedName>
</protein>
<dbReference type="EMBL" id="JACRIW010000113">
    <property type="protein sequence ID" value="MBI5170952.1"/>
    <property type="molecule type" value="Genomic_DNA"/>
</dbReference>
<sequence length="242" mass="25584">MRRIFSSLLLLAFFASTATAAGINLSWNDCGESGVANKTFTCSSNTFVAGLYASYMPPPGTVAITGNEVLVDLQSAGATLPAWWQFKNVGACRQTALSVSADFTAGPTGCADYWSGLASGGVAAYTTPFNAIANRARLFIIYATPVALAMPMDDNTEYYSVRISFLGTKTVGPGACAGCIEPVCLVLNQIKLTQPAGVGDYRLQNPLVRNFVTWQGGGPAFQCPGATPTRNTTWGSLKSQYR</sequence>
<evidence type="ECO:0000313" key="3">
    <source>
        <dbReference type="Proteomes" id="UP000696931"/>
    </source>
</evidence>